<dbReference type="EMBL" id="JAHFXS010000313">
    <property type="protein sequence ID" value="KAG9986365.1"/>
    <property type="molecule type" value="Genomic_DNA"/>
</dbReference>
<dbReference type="PANTHER" id="PTHR23099">
    <property type="entry name" value="TRANSCRIPTIONAL REGULATOR"/>
    <property type="match status" value="1"/>
</dbReference>
<feature type="domain" description="SprT-like" evidence="2">
    <location>
        <begin position="65"/>
        <end position="228"/>
    </location>
</feature>
<feature type="region of interest" description="Disordered" evidence="1">
    <location>
        <begin position="1"/>
        <end position="21"/>
    </location>
</feature>
<dbReference type="InterPro" id="IPR006640">
    <property type="entry name" value="SprT-like_domain"/>
</dbReference>
<comment type="caution">
    <text evidence="3">The sequence shown here is derived from an EMBL/GenBank/DDBJ whole genome shotgun (WGS) entry which is preliminary data.</text>
</comment>
<dbReference type="AlphaFoldDB" id="A0A9P8FYP9"/>
<dbReference type="Pfam" id="PF10263">
    <property type="entry name" value="SprT-like"/>
    <property type="match status" value="1"/>
</dbReference>
<reference evidence="3" key="2">
    <citation type="submission" date="2021-08" db="EMBL/GenBank/DDBJ databases">
        <authorList>
            <person name="Gostincar C."/>
            <person name="Sun X."/>
            <person name="Song Z."/>
            <person name="Gunde-Cimerman N."/>
        </authorList>
    </citation>
    <scope>NUCLEOTIDE SEQUENCE</scope>
    <source>
        <strain evidence="3">EXF-9298</strain>
    </source>
</reference>
<evidence type="ECO:0000313" key="4">
    <source>
        <dbReference type="Proteomes" id="UP000729357"/>
    </source>
</evidence>
<dbReference type="SMART" id="SM00731">
    <property type="entry name" value="SprT"/>
    <property type="match status" value="1"/>
</dbReference>
<keyword evidence="4" id="KW-1185">Reference proteome</keyword>
<evidence type="ECO:0000313" key="3">
    <source>
        <dbReference type="EMBL" id="KAG9986365.1"/>
    </source>
</evidence>
<protein>
    <recommendedName>
        <fullName evidence="2">SprT-like domain-containing protein</fullName>
    </recommendedName>
</protein>
<evidence type="ECO:0000256" key="1">
    <source>
        <dbReference type="SAM" id="MobiDB-lite"/>
    </source>
</evidence>
<dbReference type="PANTHER" id="PTHR23099:SF0">
    <property type="entry name" value="GERM CELL NUCLEAR ACIDIC PROTEIN"/>
    <property type="match status" value="1"/>
</dbReference>
<evidence type="ECO:0000259" key="2">
    <source>
        <dbReference type="SMART" id="SM00731"/>
    </source>
</evidence>
<accession>A0A9P8FYP9</accession>
<feature type="non-terminal residue" evidence="3">
    <location>
        <position position="245"/>
    </location>
</feature>
<name>A0A9P8FYP9_AURME</name>
<dbReference type="GO" id="GO:0005634">
    <property type="term" value="C:nucleus"/>
    <property type="evidence" value="ECO:0007669"/>
    <property type="project" value="TreeGrafter"/>
</dbReference>
<dbReference type="GO" id="GO:0006950">
    <property type="term" value="P:response to stress"/>
    <property type="evidence" value="ECO:0007669"/>
    <property type="project" value="UniProtKB-ARBA"/>
</dbReference>
<reference evidence="3" key="1">
    <citation type="journal article" date="2021" name="J Fungi (Basel)">
        <title>Virulence traits and population genomics of the black yeast Aureobasidium melanogenum.</title>
        <authorList>
            <person name="Cernosa A."/>
            <person name="Sun X."/>
            <person name="Gostincar C."/>
            <person name="Fang C."/>
            <person name="Gunde-Cimerman N."/>
            <person name="Song Z."/>
        </authorList>
    </citation>
    <scope>NUCLEOTIDE SEQUENCE</scope>
    <source>
        <strain evidence="3">EXF-9298</strain>
    </source>
</reference>
<sequence length="245" mass="27601">MPSRVHQFKPQPKKKAFRQPPGRHLAELITNSSTQRNSLDPLDVVRRQSYGQGIDAAFFRRHKSANAEKCLHEIDRRVTGGLIGQMTASTGGVEVLWNSRLTVTAGRCRYERSGNDHYATIELSDKLVDDPVRLLSTLAHEFCHLAHDMLSDDPRAHGFGFKEWSRKCKAALSDVGVEVTTYHNFSPKFKFIWTCSNDECGEEIGRHSNSIDPEKQGCPHCGSDLVQTNPVARVLKSRREWGFLG</sequence>
<proteinExistence type="predicted"/>
<organism evidence="3 4">
    <name type="scientific">Aureobasidium melanogenum</name>
    <name type="common">Aureobasidium pullulans var. melanogenum</name>
    <dbReference type="NCBI Taxonomy" id="46634"/>
    <lineage>
        <taxon>Eukaryota</taxon>
        <taxon>Fungi</taxon>
        <taxon>Dikarya</taxon>
        <taxon>Ascomycota</taxon>
        <taxon>Pezizomycotina</taxon>
        <taxon>Dothideomycetes</taxon>
        <taxon>Dothideomycetidae</taxon>
        <taxon>Dothideales</taxon>
        <taxon>Saccotheciaceae</taxon>
        <taxon>Aureobasidium</taxon>
    </lineage>
</organism>
<dbReference type="Proteomes" id="UP000729357">
    <property type="component" value="Unassembled WGS sequence"/>
</dbReference>
<gene>
    <name evidence="3" type="ORF">KCU98_g4078</name>
</gene>